<accession>A0AC34RE88</accession>
<proteinExistence type="predicted"/>
<sequence length="191" mass="21311">MDPLPRQTARKSSSSTWVCLPKNNSKSSLRESSIDSSSTEPGPSDFPPQTTPDKVTRELNLLAFQNPGRYNAEFPAARSKRREYSENKKRNVDSRPQYDGKGQLTYDGHTFPRICDCFNENCPGCFPSCKKCSSRMCGVICQLNRKVIFFKNQEQGAGGSVVRNPQISNSLMSKLESSLYSGSEDDETDSD</sequence>
<evidence type="ECO:0000313" key="2">
    <source>
        <dbReference type="WBParaSite" id="JU765_v2.g6033.t1"/>
    </source>
</evidence>
<dbReference type="Proteomes" id="UP000887576">
    <property type="component" value="Unplaced"/>
</dbReference>
<dbReference type="WBParaSite" id="JU765_v2.g6033.t1">
    <property type="protein sequence ID" value="JU765_v2.g6033.t1"/>
    <property type="gene ID" value="JU765_v2.g6033"/>
</dbReference>
<protein>
    <submittedName>
        <fullName evidence="2">ARF7 effector protein C-terminal domain-containing protein</fullName>
    </submittedName>
</protein>
<name>A0AC34RE88_9BILA</name>
<reference evidence="2" key="1">
    <citation type="submission" date="2022-11" db="UniProtKB">
        <authorList>
            <consortium name="WormBaseParasite"/>
        </authorList>
    </citation>
    <scope>IDENTIFICATION</scope>
</reference>
<organism evidence="1 2">
    <name type="scientific">Panagrolaimus sp. JU765</name>
    <dbReference type="NCBI Taxonomy" id="591449"/>
    <lineage>
        <taxon>Eukaryota</taxon>
        <taxon>Metazoa</taxon>
        <taxon>Ecdysozoa</taxon>
        <taxon>Nematoda</taxon>
        <taxon>Chromadorea</taxon>
        <taxon>Rhabditida</taxon>
        <taxon>Tylenchina</taxon>
        <taxon>Panagrolaimomorpha</taxon>
        <taxon>Panagrolaimoidea</taxon>
        <taxon>Panagrolaimidae</taxon>
        <taxon>Panagrolaimus</taxon>
    </lineage>
</organism>
<evidence type="ECO:0000313" key="1">
    <source>
        <dbReference type="Proteomes" id="UP000887576"/>
    </source>
</evidence>